<dbReference type="AlphaFoldDB" id="A0A010TGR4"/>
<proteinExistence type="predicted"/>
<evidence type="ECO:0008006" key="4">
    <source>
        <dbReference type="Google" id="ProtNLM"/>
    </source>
</evidence>
<dbReference type="RefSeq" id="WP_019689890.1">
    <property type="nucleotide sequence ID" value="NZ_AFOY02000004.1"/>
</dbReference>
<dbReference type="Proteomes" id="UP000022611">
    <property type="component" value="Unassembled WGS sequence"/>
</dbReference>
<evidence type="ECO:0000313" key="3">
    <source>
        <dbReference type="Proteomes" id="UP000022611"/>
    </source>
</evidence>
<name>A0A010TGR4_PSEFL</name>
<evidence type="ECO:0000256" key="1">
    <source>
        <dbReference type="SAM" id="MobiDB-lite"/>
    </source>
</evidence>
<protein>
    <recommendedName>
        <fullName evidence="4">TolA protein</fullName>
    </recommendedName>
</protein>
<feature type="region of interest" description="Disordered" evidence="1">
    <location>
        <begin position="79"/>
        <end position="103"/>
    </location>
</feature>
<dbReference type="HOGENOM" id="CLU_1446490_0_0_6"/>
<sequence length="187" mass="20345">MSANQLAVTIDDISEANAPAIYVKDGLKPFLQAVKEEVGSQVPDLSTAKGRDRIASLAAKVSKSKVAAEKRENDLKLAAAESERKAEQAKREQIEAEQKAERDRLAAIENQKAAVEKAKQDEIARQKAAADEILRQEKLREADKAHKAKINRAALDAFVAGGMTEECAKQAITLIAQRKIPAIAITY</sequence>
<comment type="caution">
    <text evidence="2">The sequence shown here is derived from an EMBL/GenBank/DDBJ whole genome shotgun (WGS) entry which is preliminary data.</text>
</comment>
<evidence type="ECO:0000313" key="2">
    <source>
        <dbReference type="EMBL" id="EXF96267.1"/>
    </source>
</evidence>
<organism evidence="2 3">
    <name type="scientific">Pseudomonas fluorescens HK44</name>
    <dbReference type="NCBI Taxonomy" id="1042209"/>
    <lineage>
        <taxon>Bacteria</taxon>
        <taxon>Pseudomonadati</taxon>
        <taxon>Pseudomonadota</taxon>
        <taxon>Gammaproteobacteria</taxon>
        <taxon>Pseudomonadales</taxon>
        <taxon>Pseudomonadaceae</taxon>
        <taxon>Pseudomonas</taxon>
    </lineage>
</organism>
<gene>
    <name evidence="2" type="ORF">HK44_020370</name>
</gene>
<accession>A0A010TGR4</accession>
<reference evidence="2 3" key="1">
    <citation type="journal article" date="2011" name="J. Bacteriol.">
        <title>Draft genome sequence of the polycyclic aromatic hydrocarbon-degrading, genetically engineered bioluminescent bioreporter Pseudomonas fluorescens HK44.</title>
        <authorList>
            <person name="Chauhan A."/>
            <person name="Layton A.C."/>
            <person name="Williams D.E."/>
            <person name="Smartt A.E."/>
            <person name="Ripp S."/>
            <person name="Karpinets T.V."/>
            <person name="Brown S.D."/>
            <person name="Sayler G.S."/>
        </authorList>
    </citation>
    <scope>NUCLEOTIDE SEQUENCE [LARGE SCALE GENOMIC DNA]</scope>
    <source>
        <strain evidence="2 3">HK44</strain>
    </source>
</reference>
<dbReference type="PATRIC" id="fig|1042209.11.peg.598"/>
<dbReference type="OrthoDB" id="7032309at2"/>
<dbReference type="EMBL" id="AFOY02000004">
    <property type="protein sequence ID" value="EXF96267.1"/>
    <property type="molecule type" value="Genomic_DNA"/>
</dbReference>